<feature type="region of interest" description="Disordered" evidence="1">
    <location>
        <begin position="1"/>
        <end position="59"/>
    </location>
</feature>
<feature type="compositionally biased region" description="Basic and acidic residues" evidence="1">
    <location>
        <begin position="356"/>
        <end position="365"/>
    </location>
</feature>
<dbReference type="EMBL" id="CAUYUJ010000027">
    <property type="protein sequence ID" value="CAK0788294.1"/>
    <property type="molecule type" value="Genomic_DNA"/>
</dbReference>
<comment type="caution">
    <text evidence="2">The sequence shown here is derived from an EMBL/GenBank/DDBJ whole genome shotgun (WGS) entry which is preliminary data.</text>
</comment>
<feature type="region of interest" description="Disordered" evidence="1">
    <location>
        <begin position="120"/>
        <end position="365"/>
    </location>
</feature>
<feature type="compositionally biased region" description="Basic and acidic residues" evidence="1">
    <location>
        <begin position="292"/>
        <end position="302"/>
    </location>
</feature>
<feature type="compositionally biased region" description="Basic and acidic residues" evidence="1">
    <location>
        <begin position="150"/>
        <end position="164"/>
    </location>
</feature>
<feature type="compositionally biased region" description="Low complexity" evidence="1">
    <location>
        <begin position="223"/>
        <end position="251"/>
    </location>
</feature>
<feature type="non-terminal residue" evidence="2">
    <location>
        <position position="1"/>
    </location>
</feature>
<name>A0ABN9P6L6_9DINO</name>
<feature type="compositionally biased region" description="Basic residues" evidence="1">
    <location>
        <begin position="276"/>
        <end position="291"/>
    </location>
</feature>
<sequence length="365" mass="38470">PPGPAVAESSAAPRGGAPPPGALAPRRPPAREGLTSLLPSAVHGRPMAAAEARREDPRLESALRDVRAVAEAQARLLRVVEGISEELSRLGAEAGRLRAGELPAVQGPLQDLRRAWQRGAVGPGVGAPGAARGRHRGAGGARWGAAHAAGDFHPERDRRGAEARRRGHLRARGGRPGAPRAPRGRGRRARLAAGGPGPRAPGRPAGERLDGLAARQEPPGSPASPRSAATSASTTRRAAGAPGPRPASATRRPSRSCSVPWAACRARPPWSPASTRSRRAARRRSPSAWRRWRTERLREEQARGQGEQLAELQAAKRELSELSGRQGRLQESSSGPWRGASTASRTRARRAPRTGPEGEERGRPG</sequence>
<keyword evidence="3" id="KW-1185">Reference proteome</keyword>
<evidence type="ECO:0000256" key="1">
    <source>
        <dbReference type="SAM" id="MobiDB-lite"/>
    </source>
</evidence>
<dbReference type="Proteomes" id="UP001189429">
    <property type="component" value="Unassembled WGS sequence"/>
</dbReference>
<gene>
    <name evidence="2" type="ORF">PCOR1329_LOCUS230</name>
</gene>
<organism evidence="2 3">
    <name type="scientific">Prorocentrum cordatum</name>
    <dbReference type="NCBI Taxonomy" id="2364126"/>
    <lineage>
        <taxon>Eukaryota</taxon>
        <taxon>Sar</taxon>
        <taxon>Alveolata</taxon>
        <taxon>Dinophyceae</taxon>
        <taxon>Prorocentrales</taxon>
        <taxon>Prorocentraceae</taxon>
        <taxon>Prorocentrum</taxon>
    </lineage>
</organism>
<accession>A0ABN9P6L6</accession>
<evidence type="ECO:0000313" key="2">
    <source>
        <dbReference type="EMBL" id="CAK0788294.1"/>
    </source>
</evidence>
<feature type="compositionally biased region" description="Low complexity" evidence="1">
    <location>
        <begin position="265"/>
        <end position="275"/>
    </location>
</feature>
<proteinExistence type="predicted"/>
<reference evidence="2" key="1">
    <citation type="submission" date="2023-10" db="EMBL/GenBank/DDBJ databases">
        <authorList>
            <person name="Chen Y."/>
            <person name="Shah S."/>
            <person name="Dougan E. K."/>
            <person name="Thang M."/>
            <person name="Chan C."/>
        </authorList>
    </citation>
    <scope>NUCLEOTIDE SEQUENCE [LARGE SCALE GENOMIC DNA]</scope>
</reference>
<evidence type="ECO:0000313" key="3">
    <source>
        <dbReference type="Proteomes" id="UP001189429"/>
    </source>
</evidence>
<protein>
    <submittedName>
        <fullName evidence="2">Uncharacterized protein</fullName>
    </submittedName>
</protein>